<feature type="domain" description="Solute-binding protein family 5" evidence="6">
    <location>
        <begin position="78"/>
        <end position="495"/>
    </location>
</feature>
<dbReference type="Gene3D" id="3.10.105.10">
    <property type="entry name" value="Dipeptide-binding Protein, Domain 3"/>
    <property type="match status" value="1"/>
</dbReference>
<evidence type="ECO:0000256" key="3">
    <source>
        <dbReference type="ARBA" id="ARBA00022448"/>
    </source>
</evidence>
<dbReference type="GO" id="GO:0015833">
    <property type="term" value="P:peptide transport"/>
    <property type="evidence" value="ECO:0007669"/>
    <property type="project" value="TreeGrafter"/>
</dbReference>
<dbReference type="Gene3D" id="3.40.190.10">
    <property type="entry name" value="Periplasmic binding protein-like II"/>
    <property type="match status" value="1"/>
</dbReference>
<proteinExistence type="inferred from homology"/>
<dbReference type="InterPro" id="IPR000914">
    <property type="entry name" value="SBP_5_dom"/>
</dbReference>
<feature type="chain" id="PRO_5038721247" evidence="5">
    <location>
        <begin position="22"/>
        <end position="612"/>
    </location>
</feature>
<dbReference type="CDD" id="cd08504">
    <property type="entry name" value="PBP2_OppA"/>
    <property type="match status" value="1"/>
</dbReference>
<evidence type="ECO:0000256" key="1">
    <source>
        <dbReference type="ARBA" id="ARBA00004193"/>
    </source>
</evidence>
<evidence type="ECO:0000256" key="5">
    <source>
        <dbReference type="SAM" id="SignalP"/>
    </source>
</evidence>
<dbReference type="InterPro" id="IPR023765">
    <property type="entry name" value="SBP_5_CS"/>
</dbReference>
<dbReference type="Gene3D" id="3.90.76.10">
    <property type="entry name" value="Dipeptide-binding Protein, Domain 1"/>
    <property type="match status" value="1"/>
</dbReference>
<evidence type="ECO:0000313" key="7">
    <source>
        <dbReference type="EMBL" id="QBK25928.1"/>
    </source>
</evidence>
<dbReference type="GO" id="GO:0043190">
    <property type="term" value="C:ATP-binding cassette (ABC) transporter complex"/>
    <property type="evidence" value="ECO:0007669"/>
    <property type="project" value="InterPro"/>
</dbReference>
<evidence type="ECO:0000313" key="8">
    <source>
        <dbReference type="Proteomes" id="UP000291151"/>
    </source>
</evidence>
<comment type="similarity">
    <text evidence="2">Belongs to the bacterial solute-binding protein 5 family.</text>
</comment>
<dbReference type="GO" id="GO:1904680">
    <property type="term" value="F:peptide transmembrane transporter activity"/>
    <property type="evidence" value="ECO:0007669"/>
    <property type="project" value="TreeGrafter"/>
</dbReference>
<sequence length="612" mass="69683">MKKSLKMYLLFLLACISLILAACSEDEEETKEKESVYRIVYSGEIKTLNYLKTSETNEFAVAANLVDGLIEYDKYGVPQPGLAESWESNEDASVWTFNLRKGVKWVDYEGNEVAEVTAHDFVDGLKYVLDAKNESSTAWIATVVKNGSAFYDGEITDFSQVGVKALDDYTLEYTLEGPTPYFLSMLNYVCFFPVYGEFLEEKGDAFGTSKENFLYNGAYLLTDFEPQNKRVLTKNPTYWDKDNVFIDKIEYKYNKEAANVAPELFLRGEVDEAAIPTAILDDWFNDPKKKDLIRQSTTSFYSYFYAFNFDPQFDAEYEPENWKVAVNNKNFRKSLFHALDRVSAMLTEEPYEPESLLNNTITPKNFVDVDGVDYTQLEPLAKFTNNDSFDKDLALEYKEKAMAELQGKATFPVKVLMPYNSGMPDWANRAQVIEQQMENLLGKDYIDIIVYAGPSTGFLGEIRRPGKFAFMEVNWGPDYADPSTYTDPFTTGGTYNKPELAEGYTDTNGQPIYDNMVNKAKAAIDPKERYPLFAEAEAFLIEEAFVVPYKVGGSGYIASRLNPFDAQYSQFGVSNEKFKGRKLLDKPMNNEQFKEAKAQWEKERAQALAEAK</sequence>
<dbReference type="Pfam" id="PF00496">
    <property type="entry name" value="SBP_bac_5"/>
    <property type="match status" value="1"/>
</dbReference>
<dbReference type="PIRSF" id="PIRSF002741">
    <property type="entry name" value="MppA"/>
    <property type="match status" value="1"/>
</dbReference>
<keyword evidence="3" id="KW-0813">Transport</keyword>
<dbReference type="PANTHER" id="PTHR30290:SF10">
    <property type="entry name" value="PERIPLASMIC OLIGOPEPTIDE-BINDING PROTEIN-RELATED"/>
    <property type="match status" value="1"/>
</dbReference>
<dbReference type="Proteomes" id="UP000291151">
    <property type="component" value="Chromosome"/>
</dbReference>
<reference evidence="7 8" key="1">
    <citation type="submission" date="2019-02" db="EMBL/GenBank/DDBJ databases">
        <title>Ureibacillus thermophilus.</title>
        <authorList>
            <person name="Sunny J.S."/>
            <person name="Natarajan A."/>
            <person name="Saleena L.M."/>
        </authorList>
    </citation>
    <scope>NUCLEOTIDE SEQUENCE [LARGE SCALE GENOMIC DNA]</scope>
    <source>
        <strain evidence="7 8">LM102</strain>
    </source>
</reference>
<organism evidence="7 8">
    <name type="scientific">Ureibacillus thermophilus</name>
    <dbReference type="NCBI Taxonomy" id="367743"/>
    <lineage>
        <taxon>Bacteria</taxon>
        <taxon>Bacillati</taxon>
        <taxon>Bacillota</taxon>
        <taxon>Bacilli</taxon>
        <taxon>Bacillales</taxon>
        <taxon>Caryophanaceae</taxon>
        <taxon>Ureibacillus</taxon>
    </lineage>
</organism>
<evidence type="ECO:0000256" key="4">
    <source>
        <dbReference type="ARBA" id="ARBA00022729"/>
    </source>
</evidence>
<accession>A0A4P6UVG2</accession>
<dbReference type="InterPro" id="IPR039424">
    <property type="entry name" value="SBP_5"/>
</dbReference>
<dbReference type="PANTHER" id="PTHR30290">
    <property type="entry name" value="PERIPLASMIC BINDING COMPONENT OF ABC TRANSPORTER"/>
    <property type="match status" value="1"/>
</dbReference>
<evidence type="ECO:0000259" key="6">
    <source>
        <dbReference type="Pfam" id="PF00496"/>
    </source>
</evidence>
<dbReference type="AlphaFoldDB" id="A0A4P6UVG2"/>
<protein>
    <submittedName>
        <fullName evidence="7">Peptide ABC transporter substrate-binding protein</fullName>
    </submittedName>
</protein>
<dbReference type="PROSITE" id="PS51257">
    <property type="entry name" value="PROKAR_LIPOPROTEIN"/>
    <property type="match status" value="1"/>
</dbReference>
<dbReference type="KEGG" id="uth:DKZ56_08695"/>
<keyword evidence="4 5" id="KW-0732">Signal</keyword>
<keyword evidence="8" id="KW-1185">Reference proteome</keyword>
<name>A0A4P6UVG2_9BACL</name>
<feature type="signal peptide" evidence="5">
    <location>
        <begin position="1"/>
        <end position="21"/>
    </location>
</feature>
<dbReference type="RefSeq" id="WP_208649623.1">
    <property type="nucleotide sequence ID" value="NZ_CP036528.1"/>
</dbReference>
<comment type="subcellular location">
    <subcellularLocation>
        <location evidence="1">Cell membrane</location>
        <topology evidence="1">Lipid-anchor</topology>
    </subcellularLocation>
</comment>
<dbReference type="EMBL" id="CP036528">
    <property type="protein sequence ID" value="QBK25928.1"/>
    <property type="molecule type" value="Genomic_DNA"/>
</dbReference>
<dbReference type="PROSITE" id="PS01040">
    <property type="entry name" value="SBP_BACTERIAL_5"/>
    <property type="match status" value="1"/>
</dbReference>
<gene>
    <name evidence="7" type="ORF">DKZ56_08695</name>
</gene>
<dbReference type="SUPFAM" id="SSF53850">
    <property type="entry name" value="Periplasmic binding protein-like II"/>
    <property type="match status" value="1"/>
</dbReference>
<dbReference type="GO" id="GO:0042597">
    <property type="term" value="C:periplasmic space"/>
    <property type="evidence" value="ECO:0007669"/>
    <property type="project" value="UniProtKB-ARBA"/>
</dbReference>
<dbReference type="InterPro" id="IPR030678">
    <property type="entry name" value="Peptide/Ni-bd"/>
</dbReference>
<evidence type="ECO:0000256" key="2">
    <source>
        <dbReference type="ARBA" id="ARBA00005695"/>
    </source>
</evidence>